<evidence type="ECO:0000313" key="2">
    <source>
        <dbReference type="EMBL" id="SNR53858.1"/>
    </source>
</evidence>
<dbReference type="RefSeq" id="WP_141107285.1">
    <property type="nucleotide sequence ID" value="NZ_FZNX01000002.1"/>
</dbReference>
<keyword evidence="1" id="KW-0812">Transmembrane</keyword>
<keyword evidence="3" id="KW-1185">Reference proteome</keyword>
<reference evidence="3" key="1">
    <citation type="submission" date="2017-06" db="EMBL/GenBank/DDBJ databases">
        <authorList>
            <person name="Varghese N."/>
            <person name="Submissions S."/>
        </authorList>
    </citation>
    <scope>NUCLEOTIDE SEQUENCE [LARGE SCALE GENOMIC DNA]</scope>
    <source>
        <strain evidence="3">DSM 27993</strain>
    </source>
</reference>
<keyword evidence="1" id="KW-1133">Transmembrane helix</keyword>
<organism evidence="2 3">
    <name type="scientific">Lutibacter flavus</name>
    <dbReference type="NCBI Taxonomy" id="691689"/>
    <lineage>
        <taxon>Bacteria</taxon>
        <taxon>Pseudomonadati</taxon>
        <taxon>Bacteroidota</taxon>
        <taxon>Flavobacteriia</taxon>
        <taxon>Flavobacteriales</taxon>
        <taxon>Flavobacteriaceae</taxon>
        <taxon>Lutibacter</taxon>
    </lineage>
</organism>
<feature type="transmembrane region" description="Helical" evidence="1">
    <location>
        <begin position="21"/>
        <end position="44"/>
    </location>
</feature>
<sequence>MFYYHMRVLKYINFKVAIKTIIVLLSCMLIYHLLILSGVISYQYAWGGRLESKKQMLVFESIGVLITLLIIFVVAIKGNYIKLNIPKILITVLLWFFAAFFALNTLGNLQSINALETLIFTPITIILSLLFIRIAIDKNL</sequence>
<accession>A0A238X5J0</accession>
<dbReference type="Proteomes" id="UP000198412">
    <property type="component" value="Unassembled WGS sequence"/>
</dbReference>
<dbReference type="EMBL" id="FZNX01000002">
    <property type="protein sequence ID" value="SNR53858.1"/>
    <property type="molecule type" value="Genomic_DNA"/>
</dbReference>
<feature type="transmembrane region" description="Helical" evidence="1">
    <location>
        <begin position="56"/>
        <end position="76"/>
    </location>
</feature>
<gene>
    <name evidence="2" type="ORF">SAMN04488111_1571</name>
</gene>
<feature type="transmembrane region" description="Helical" evidence="1">
    <location>
        <begin position="88"/>
        <end position="106"/>
    </location>
</feature>
<proteinExistence type="predicted"/>
<evidence type="ECO:0000313" key="3">
    <source>
        <dbReference type="Proteomes" id="UP000198412"/>
    </source>
</evidence>
<feature type="transmembrane region" description="Helical" evidence="1">
    <location>
        <begin position="118"/>
        <end position="136"/>
    </location>
</feature>
<name>A0A238X5J0_9FLAO</name>
<keyword evidence="1" id="KW-0472">Membrane</keyword>
<protein>
    <submittedName>
        <fullName evidence="2">Uncharacterized protein</fullName>
    </submittedName>
</protein>
<evidence type="ECO:0000256" key="1">
    <source>
        <dbReference type="SAM" id="Phobius"/>
    </source>
</evidence>
<dbReference type="AlphaFoldDB" id="A0A238X5J0"/>
<dbReference type="OrthoDB" id="2868029at2"/>